<gene>
    <name evidence="2" type="ORF">OXD698_LOCUS41210</name>
</gene>
<feature type="domain" description="Polyketide synthase dehydratase" evidence="1">
    <location>
        <begin position="3"/>
        <end position="72"/>
    </location>
</feature>
<dbReference type="Gene3D" id="3.10.129.110">
    <property type="entry name" value="Polyketide synthase dehydratase"/>
    <property type="match status" value="1"/>
</dbReference>
<proteinExistence type="predicted"/>
<dbReference type="InterPro" id="IPR042104">
    <property type="entry name" value="PKS_dehydratase_sf"/>
</dbReference>
<organism evidence="2 3">
    <name type="scientific">Adineta steineri</name>
    <dbReference type="NCBI Taxonomy" id="433720"/>
    <lineage>
        <taxon>Eukaryota</taxon>
        <taxon>Metazoa</taxon>
        <taxon>Spiralia</taxon>
        <taxon>Gnathifera</taxon>
        <taxon>Rotifera</taxon>
        <taxon>Eurotatoria</taxon>
        <taxon>Bdelloidea</taxon>
        <taxon>Adinetida</taxon>
        <taxon>Adinetidae</taxon>
        <taxon>Adineta</taxon>
    </lineage>
</organism>
<evidence type="ECO:0000313" key="2">
    <source>
        <dbReference type="EMBL" id="CAF4208058.1"/>
    </source>
</evidence>
<dbReference type="Pfam" id="PF21089">
    <property type="entry name" value="PKS_DH_N"/>
    <property type="match status" value="1"/>
</dbReference>
<evidence type="ECO:0000259" key="1">
    <source>
        <dbReference type="Pfam" id="PF21089"/>
    </source>
</evidence>
<evidence type="ECO:0000313" key="3">
    <source>
        <dbReference type="Proteomes" id="UP000663844"/>
    </source>
</evidence>
<reference evidence="2" key="1">
    <citation type="submission" date="2021-02" db="EMBL/GenBank/DDBJ databases">
        <authorList>
            <person name="Nowell W R."/>
        </authorList>
    </citation>
    <scope>NUCLEOTIDE SEQUENCE</scope>
</reference>
<dbReference type="Proteomes" id="UP000663844">
    <property type="component" value="Unassembled WGS sequence"/>
</dbReference>
<feature type="non-terminal residue" evidence="2">
    <location>
        <position position="1"/>
    </location>
</feature>
<comment type="caution">
    <text evidence="2">The sequence shown here is derived from an EMBL/GenBank/DDBJ whole genome shotgun (WGS) entry which is preliminary data.</text>
</comment>
<dbReference type="AlphaFoldDB" id="A0A820BZ89"/>
<name>A0A820BZ89_9BILA</name>
<dbReference type="InterPro" id="IPR049552">
    <property type="entry name" value="PKS_DH_N"/>
</dbReference>
<protein>
    <recommendedName>
        <fullName evidence="1">Polyketide synthase dehydratase domain-containing protein</fullName>
    </recommendedName>
</protein>
<dbReference type="EMBL" id="CAJOAZ010009686">
    <property type="protein sequence ID" value="CAF4208058.1"/>
    <property type="molecule type" value="Genomic_DNA"/>
</dbReference>
<accession>A0A820BZ89</accession>
<sequence>LPQHFFFKDYKIQDAILFLAVAYLELAAAACQQFLSSSKDDQQQPIIIFEDINFIKALILNEHELMEVFTQIIIPMHITSAYQYGSSFQKTIKKLRGTSTTIRSQLSNDNNNCSSYYLLHPYLVLVPGVETTFLPVRILKSIYSSKTKIKTNQSTNVEVCGNYHDNICGIDQEEIYSLNLWTFPMENKTEEPIFTFESIVIQQIQSVQSGRWSMEKTIYDKLNLTTEIWTDSPITKDISHLLPSPNQILNNQLNSISNQDLAESIEPFNELAVYYAQMAIKGLNLNQQHHPLLNACHSLASTLHEGVTWNSTHLRLYSIISTLSSFKTIFNH</sequence>